<reference evidence="4 5" key="1">
    <citation type="submission" date="2024-11" db="EMBL/GenBank/DDBJ databases">
        <title>Chromosome-level genome assembly of the freshwater bivalve Anodonta woodiana.</title>
        <authorList>
            <person name="Chen X."/>
        </authorList>
    </citation>
    <scope>NUCLEOTIDE SEQUENCE [LARGE SCALE GENOMIC DNA]</scope>
    <source>
        <strain evidence="4">MN2024</strain>
        <tissue evidence="4">Gills</tissue>
    </source>
</reference>
<dbReference type="PROSITE" id="PS00028">
    <property type="entry name" value="ZINC_FINGER_C2H2_1"/>
    <property type="match status" value="2"/>
</dbReference>
<evidence type="ECO:0000259" key="3">
    <source>
        <dbReference type="PROSITE" id="PS50157"/>
    </source>
</evidence>
<feature type="region of interest" description="Disordered" evidence="2">
    <location>
        <begin position="1"/>
        <end position="25"/>
    </location>
</feature>
<protein>
    <recommendedName>
        <fullName evidence="3">C2H2-type domain-containing protein</fullName>
    </recommendedName>
</protein>
<feature type="compositionally biased region" description="Polar residues" evidence="2">
    <location>
        <begin position="756"/>
        <end position="772"/>
    </location>
</feature>
<sequence length="865" mass="97929">MELGEYQRQSSHEHGNMQGKHDEQGSDQCLEKVEEHCSPTIMDTCYSEVKLLAGPKAGLYSSCSDPTENKENIQMVCASVERVLTRDVVMKTFCSSSENLMRFAEILYKCTLCTSLPSILTSKDNFLSHVKSMHLEHHNQTYRHCTQCALTFQTGEDLHAHMSCDHTGNDTIDVGSCDFAENENQIPCPKTGKNFQRGSDEYTDKYFESCTTESKRSKLEQEHMEVDDSVCKENYTSESGFNSTSATFKGRCSKHSDSNIHSDIKFQAFEEIQPHFTISHHGFVRKSEENTGLSSLENPIDYSVNCRRERQIIPKVDKNQARVDVENLHGDGISKLQHLTNYMLKNIATGIPMPTAFTPEFGKFTKLIREGGNIVYFCQVCNWKCPIKSNFQIHCDTEGHKYKVKMAEDIKPKKDESGPNEERQSPAKDLNAGKTIALSRESEQHDFSEPVSWSPRIGASCQSLQEEKSGFYIGHGGTKPDTIPTFHSQCNTEHPNLDKRSTAEKEINSNCLRKVLSRPCDMGTTCDKKSLPLKLNRRKRHAPTSVRNLSRNFHKWFDSDSSDDENDVKCGPSSSKDCGPSFSTDSVLSEPTKKKLLQFIHDKMSPEHRNEWGENSRMLKADSSLSSETIEVSSRNNQWSKDVPLEQNNASDIEIKKLNKSVSEPNSIECHYSKTEDEIIEMKPSAIKHESTEPVFSNLKTDHDDTSIDANCNSPTHPQSKFYKCFFCRYEYSNVQDYTQHFETTHGQGRSRADDNCSSDTAPSGTGDGTSCPNSTGELWKVHRLKQVLPELLYVCPRGNVSRDLLLQKISCSLGDSQTILWGPACNKAMREVFPGSLAQRKGKYKKYPLFYFVHYACARNFIFH</sequence>
<gene>
    <name evidence="4" type="ORF">ACJMK2_038705</name>
</gene>
<evidence type="ECO:0000313" key="4">
    <source>
        <dbReference type="EMBL" id="KAL3870658.1"/>
    </source>
</evidence>
<feature type="compositionally biased region" description="Basic and acidic residues" evidence="2">
    <location>
        <begin position="10"/>
        <end position="25"/>
    </location>
</feature>
<feature type="domain" description="C2H2-type" evidence="3">
    <location>
        <begin position="143"/>
        <end position="171"/>
    </location>
</feature>
<dbReference type="PROSITE" id="PS50157">
    <property type="entry name" value="ZINC_FINGER_C2H2_2"/>
    <property type="match status" value="1"/>
</dbReference>
<dbReference type="EMBL" id="JBJQND010000007">
    <property type="protein sequence ID" value="KAL3870658.1"/>
    <property type="molecule type" value="Genomic_DNA"/>
</dbReference>
<keyword evidence="1" id="KW-0862">Zinc</keyword>
<dbReference type="SMART" id="SM00355">
    <property type="entry name" value="ZnF_C2H2"/>
    <property type="match status" value="4"/>
</dbReference>
<comment type="caution">
    <text evidence="4">The sequence shown here is derived from an EMBL/GenBank/DDBJ whole genome shotgun (WGS) entry which is preliminary data.</text>
</comment>
<feature type="region of interest" description="Disordered" evidence="2">
    <location>
        <begin position="560"/>
        <end position="589"/>
    </location>
</feature>
<feature type="compositionally biased region" description="Basic and acidic residues" evidence="2">
    <location>
        <begin position="408"/>
        <end position="426"/>
    </location>
</feature>
<dbReference type="InterPro" id="IPR013087">
    <property type="entry name" value="Znf_C2H2_type"/>
</dbReference>
<keyword evidence="5" id="KW-1185">Reference proteome</keyword>
<keyword evidence="1" id="KW-0863">Zinc-finger</keyword>
<feature type="region of interest" description="Disordered" evidence="2">
    <location>
        <begin position="746"/>
        <end position="772"/>
    </location>
</feature>
<keyword evidence="1" id="KW-0479">Metal-binding</keyword>
<evidence type="ECO:0000313" key="5">
    <source>
        <dbReference type="Proteomes" id="UP001634394"/>
    </source>
</evidence>
<evidence type="ECO:0000256" key="1">
    <source>
        <dbReference type="PROSITE-ProRule" id="PRU00042"/>
    </source>
</evidence>
<dbReference type="GO" id="GO:0008270">
    <property type="term" value="F:zinc ion binding"/>
    <property type="evidence" value="ECO:0007669"/>
    <property type="project" value="UniProtKB-KW"/>
</dbReference>
<organism evidence="4 5">
    <name type="scientific">Sinanodonta woodiana</name>
    <name type="common">Chinese pond mussel</name>
    <name type="synonym">Anodonta woodiana</name>
    <dbReference type="NCBI Taxonomy" id="1069815"/>
    <lineage>
        <taxon>Eukaryota</taxon>
        <taxon>Metazoa</taxon>
        <taxon>Spiralia</taxon>
        <taxon>Lophotrochozoa</taxon>
        <taxon>Mollusca</taxon>
        <taxon>Bivalvia</taxon>
        <taxon>Autobranchia</taxon>
        <taxon>Heteroconchia</taxon>
        <taxon>Palaeoheterodonta</taxon>
        <taxon>Unionida</taxon>
        <taxon>Unionoidea</taxon>
        <taxon>Unionidae</taxon>
        <taxon>Unioninae</taxon>
        <taxon>Sinanodonta</taxon>
    </lineage>
</organism>
<dbReference type="AlphaFoldDB" id="A0ABD3WD33"/>
<feature type="compositionally biased region" description="Polar residues" evidence="2">
    <location>
        <begin position="572"/>
        <end position="589"/>
    </location>
</feature>
<evidence type="ECO:0000256" key="2">
    <source>
        <dbReference type="SAM" id="MobiDB-lite"/>
    </source>
</evidence>
<name>A0ABD3WD33_SINWO</name>
<dbReference type="Proteomes" id="UP001634394">
    <property type="component" value="Unassembled WGS sequence"/>
</dbReference>
<feature type="region of interest" description="Disordered" evidence="2">
    <location>
        <begin position="408"/>
        <end position="432"/>
    </location>
</feature>
<accession>A0ABD3WD33</accession>
<dbReference type="Gene3D" id="3.30.160.60">
    <property type="entry name" value="Classic Zinc Finger"/>
    <property type="match status" value="1"/>
</dbReference>
<proteinExistence type="predicted"/>